<feature type="region of interest" description="Disordered" evidence="2">
    <location>
        <begin position="93"/>
        <end position="167"/>
    </location>
</feature>
<name>A0A2P5I9R4_DIAHE</name>
<dbReference type="SMART" id="SM00236">
    <property type="entry name" value="fCBD"/>
    <property type="match status" value="1"/>
</dbReference>
<evidence type="ECO:0000256" key="2">
    <source>
        <dbReference type="SAM" id="MobiDB-lite"/>
    </source>
</evidence>
<proteinExistence type="predicted"/>
<dbReference type="Proteomes" id="UP000094444">
    <property type="component" value="Unassembled WGS sequence"/>
</dbReference>
<dbReference type="GO" id="GO:0005975">
    <property type="term" value="P:carbohydrate metabolic process"/>
    <property type="evidence" value="ECO:0007669"/>
    <property type="project" value="InterPro"/>
</dbReference>
<feature type="compositionally biased region" description="Acidic residues" evidence="2">
    <location>
        <begin position="127"/>
        <end position="138"/>
    </location>
</feature>
<dbReference type="EMBL" id="MAVT02000128">
    <property type="protein sequence ID" value="POS79240.1"/>
    <property type="molecule type" value="Genomic_DNA"/>
</dbReference>
<keyword evidence="1" id="KW-0732">Signal</keyword>
<dbReference type="STRING" id="158607.A0A2P5I9R4"/>
<gene>
    <name evidence="4" type="ORF">DHEL01_v202363</name>
</gene>
<dbReference type="PROSITE" id="PS00562">
    <property type="entry name" value="CBM1_1"/>
    <property type="match status" value="1"/>
</dbReference>
<dbReference type="AlphaFoldDB" id="A0A2P5I9R4"/>
<protein>
    <submittedName>
        <fullName evidence="4">Cel74a</fullName>
    </submittedName>
</protein>
<keyword evidence="5" id="KW-1185">Reference proteome</keyword>
<evidence type="ECO:0000313" key="4">
    <source>
        <dbReference type="EMBL" id="POS79240.1"/>
    </source>
</evidence>
<dbReference type="InterPro" id="IPR035971">
    <property type="entry name" value="CBD_sf"/>
</dbReference>
<feature type="domain" description="CBM1" evidence="3">
    <location>
        <begin position="16"/>
        <end position="52"/>
    </location>
</feature>
<comment type="caution">
    <text evidence="4">The sequence shown here is derived from an EMBL/GenBank/DDBJ whole genome shotgun (WGS) entry which is preliminary data.</text>
</comment>
<feature type="compositionally biased region" description="Low complexity" evidence="2">
    <location>
        <begin position="113"/>
        <end position="126"/>
    </location>
</feature>
<dbReference type="GO" id="GO:0030248">
    <property type="term" value="F:cellulose binding"/>
    <property type="evidence" value="ECO:0007669"/>
    <property type="project" value="InterPro"/>
</dbReference>
<dbReference type="SUPFAM" id="SSF57180">
    <property type="entry name" value="Cellulose-binding domain"/>
    <property type="match status" value="1"/>
</dbReference>
<evidence type="ECO:0000259" key="3">
    <source>
        <dbReference type="PROSITE" id="PS51164"/>
    </source>
</evidence>
<evidence type="ECO:0000313" key="5">
    <source>
        <dbReference type="Proteomes" id="UP000094444"/>
    </source>
</evidence>
<feature type="compositionally biased region" description="Acidic residues" evidence="2">
    <location>
        <begin position="157"/>
        <end position="167"/>
    </location>
</feature>
<organism evidence="4 5">
    <name type="scientific">Diaporthe helianthi</name>
    <dbReference type="NCBI Taxonomy" id="158607"/>
    <lineage>
        <taxon>Eukaryota</taxon>
        <taxon>Fungi</taxon>
        <taxon>Dikarya</taxon>
        <taxon>Ascomycota</taxon>
        <taxon>Pezizomycotina</taxon>
        <taxon>Sordariomycetes</taxon>
        <taxon>Sordariomycetidae</taxon>
        <taxon>Diaporthales</taxon>
        <taxon>Diaporthaceae</taxon>
        <taxon>Diaporthe</taxon>
    </lineage>
</organism>
<feature type="compositionally biased region" description="Low complexity" evidence="2">
    <location>
        <begin position="139"/>
        <end position="156"/>
    </location>
</feature>
<dbReference type="Pfam" id="PF00734">
    <property type="entry name" value="CBM_1"/>
    <property type="match status" value="1"/>
</dbReference>
<dbReference type="GO" id="GO:0005576">
    <property type="term" value="C:extracellular region"/>
    <property type="evidence" value="ECO:0007669"/>
    <property type="project" value="InterPro"/>
</dbReference>
<dbReference type="InParanoid" id="A0A2P5I9R4"/>
<dbReference type="OrthoDB" id="2119228at2759"/>
<feature type="compositionally biased region" description="Acidic residues" evidence="2">
    <location>
        <begin position="101"/>
        <end position="112"/>
    </location>
</feature>
<accession>A0A2P5I9R4</accession>
<dbReference type="InterPro" id="IPR000254">
    <property type="entry name" value="CBD"/>
</dbReference>
<sequence length="167" mass="16669">MSALGAPSNTPASAGGVAAIYYQCGGSNWTGPTQCEAGSYCKEQNPFYHQCVAVDDSTYPTATTSDVDYINTVISSGTPSARPTTMVTVITSSAATPTGAAEDDGDYCDDEGAASPTGASAPASAPAEDDGDYCEGEETATVVVAATPTASAAASGEGEDDYCEDAQ</sequence>
<dbReference type="PROSITE" id="PS51164">
    <property type="entry name" value="CBM1_2"/>
    <property type="match status" value="1"/>
</dbReference>
<evidence type="ECO:0000256" key="1">
    <source>
        <dbReference type="ARBA" id="ARBA00022729"/>
    </source>
</evidence>
<reference evidence="4" key="1">
    <citation type="submission" date="2017-09" db="EMBL/GenBank/DDBJ databases">
        <title>Polyketide synthases of a Diaporthe helianthi virulent isolate.</title>
        <authorList>
            <person name="Baroncelli R."/>
        </authorList>
    </citation>
    <scope>NUCLEOTIDE SEQUENCE [LARGE SCALE GENOMIC DNA]</scope>
    <source>
        <strain evidence="4">7/96</strain>
    </source>
</reference>